<dbReference type="OrthoDB" id="4955136at2759"/>
<dbReference type="PANTHER" id="PTHR22930:SF221">
    <property type="entry name" value="NUCLEASE HARBI1"/>
    <property type="match status" value="1"/>
</dbReference>
<dbReference type="Proteomes" id="UP000634136">
    <property type="component" value="Unassembled WGS sequence"/>
</dbReference>
<dbReference type="InterPro" id="IPR058353">
    <property type="entry name" value="DUF8040"/>
</dbReference>
<sequence length="333" mass="37685">MPPKQYGNRITKQNSLEVDNVCDGEGEGTEKAKWDDRNTEEFLKACVEEIFAGEDGNTDGDASGSGAALEGEVGANYEEANEGANNVVNPLINDQRKRKRGGKVDRRSGISEKLQESLNHIIGGIDEMSKTMMTKSNIDDPCSVTNCLKLLDKVLGLEIGSPQFFLASRVMSKKQNRETFVHFMQNYPKMSDSSDTDSDTSEHENQEQDEGVALFLYMIGHGATYRNVEERFQHSGETIHRKFYRVLKAVRKLRNDTIRPMDPMFRDATSYLINDERYWRYFKDCIVAIDGTHIPIHVPADKQIPFTGRKCYTSTNVMVVCDFNMCLTFAWVG</sequence>
<dbReference type="PANTHER" id="PTHR22930">
    <property type="match status" value="1"/>
</dbReference>
<accession>A0A834WR69</accession>
<evidence type="ECO:0000259" key="1">
    <source>
        <dbReference type="Pfam" id="PF26138"/>
    </source>
</evidence>
<protein>
    <submittedName>
        <fullName evidence="2">Protein ANTAGONIST OF LIKE HETEROCHROMATIN PROTEIN 1-like</fullName>
    </submittedName>
</protein>
<organism evidence="2 3">
    <name type="scientific">Senna tora</name>
    <dbReference type="NCBI Taxonomy" id="362788"/>
    <lineage>
        <taxon>Eukaryota</taxon>
        <taxon>Viridiplantae</taxon>
        <taxon>Streptophyta</taxon>
        <taxon>Embryophyta</taxon>
        <taxon>Tracheophyta</taxon>
        <taxon>Spermatophyta</taxon>
        <taxon>Magnoliopsida</taxon>
        <taxon>eudicotyledons</taxon>
        <taxon>Gunneridae</taxon>
        <taxon>Pentapetalae</taxon>
        <taxon>rosids</taxon>
        <taxon>fabids</taxon>
        <taxon>Fabales</taxon>
        <taxon>Fabaceae</taxon>
        <taxon>Caesalpinioideae</taxon>
        <taxon>Cassia clade</taxon>
        <taxon>Senna</taxon>
    </lineage>
</organism>
<evidence type="ECO:0000313" key="3">
    <source>
        <dbReference type="Proteomes" id="UP000634136"/>
    </source>
</evidence>
<dbReference type="Pfam" id="PF26138">
    <property type="entry name" value="DUF8040"/>
    <property type="match status" value="1"/>
</dbReference>
<keyword evidence="3" id="KW-1185">Reference proteome</keyword>
<evidence type="ECO:0000313" key="2">
    <source>
        <dbReference type="EMBL" id="KAF7831727.1"/>
    </source>
</evidence>
<proteinExistence type="predicted"/>
<reference evidence="2" key="1">
    <citation type="submission" date="2020-09" db="EMBL/GenBank/DDBJ databases">
        <title>Genome-Enabled Discovery of Anthraquinone Biosynthesis in Senna tora.</title>
        <authorList>
            <person name="Kang S.-H."/>
            <person name="Pandey R.P."/>
            <person name="Lee C.-M."/>
            <person name="Sim J.-S."/>
            <person name="Jeong J.-T."/>
            <person name="Choi B.-S."/>
            <person name="Jung M."/>
            <person name="Ginzburg D."/>
            <person name="Zhao K."/>
            <person name="Won S.Y."/>
            <person name="Oh T.-J."/>
            <person name="Yu Y."/>
            <person name="Kim N.-H."/>
            <person name="Lee O.R."/>
            <person name="Lee T.-H."/>
            <person name="Bashyal P."/>
            <person name="Kim T.-S."/>
            <person name="Lee W.-H."/>
            <person name="Kawkins C."/>
            <person name="Kim C.-K."/>
            <person name="Kim J.S."/>
            <person name="Ahn B.O."/>
            <person name="Rhee S.Y."/>
            <person name="Sohng J.K."/>
        </authorList>
    </citation>
    <scope>NUCLEOTIDE SEQUENCE</scope>
    <source>
        <tissue evidence="2">Leaf</tissue>
    </source>
</reference>
<name>A0A834WR69_9FABA</name>
<comment type="caution">
    <text evidence="2">The sequence shown here is derived from an EMBL/GenBank/DDBJ whole genome shotgun (WGS) entry which is preliminary data.</text>
</comment>
<gene>
    <name evidence="2" type="ORF">G2W53_014060</name>
</gene>
<dbReference type="AlphaFoldDB" id="A0A834WR69"/>
<dbReference type="InterPro" id="IPR045249">
    <property type="entry name" value="HARBI1-like"/>
</dbReference>
<feature type="domain" description="DUF8040" evidence="1">
    <location>
        <begin position="201"/>
        <end position="251"/>
    </location>
</feature>
<dbReference type="EMBL" id="JAAIUW010000005">
    <property type="protein sequence ID" value="KAF7831727.1"/>
    <property type="molecule type" value="Genomic_DNA"/>
</dbReference>